<sequence>MHKNDCYAFMERFTAEKCEKLYYCLPDIDFPKGLRLIRNELDYSTFISIAYECGVVLPLYVDYFGTTNMQEWLDEEREEVVDTNYEEVVDDVHNDSETNETWHTDDNDNPHFFKKYNKPNYEMSDSVGESEVVNDDIGENEDDEDDVDIDLPNSFNEEQPWKEQQPVLENKENWKWFIDNLTEHLNLQHQGFRVVLISDQHKGVRQTQESVNMERGGEDVAMAGFDGEDAVMADVGG</sequence>
<evidence type="ECO:0000313" key="2">
    <source>
        <dbReference type="Proteomes" id="UP001177003"/>
    </source>
</evidence>
<reference evidence="1" key="1">
    <citation type="submission" date="2023-04" db="EMBL/GenBank/DDBJ databases">
        <authorList>
            <person name="Vijverberg K."/>
            <person name="Xiong W."/>
            <person name="Schranz E."/>
        </authorList>
    </citation>
    <scope>NUCLEOTIDE SEQUENCE</scope>
</reference>
<dbReference type="AlphaFoldDB" id="A0AA35YV31"/>
<protein>
    <submittedName>
        <fullName evidence="1">Uncharacterized protein</fullName>
    </submittedName>
</protein>
<evidence type="ECO:0000313" key="1">
    <source>
        <dbReference type="EMBL" id="CAI9280666.1"/>
    </source>
</evidence>
<gene>
    <name evidence="1" type="ORF">LSALG_LOCUS20401</name>
</gene>
<dbReference type="EMBL" id="OX465080">
    <property type="protein sequence ID" value="CAI9280666.1"/>
    <property type="molecule type" value="Genomic_DNA"/>
</dbReference>
<proteinExistence type="predicted"/>
<accession>A0AA35YV31</accession>
<keyword evidence="2" id="KW-1185">Reference proteome</keyword>
<organism evidence="1 2">
    <name type="scientific">Lactuca saligna</name>
    <name type="common">Willowleaf lettuce</name>
    <dbReference type="NCBI Taxonomy" id="75948"/>
    <lineage>
        <taxon>Eukaryota</taxon>
        <taxon>Viridiplantae</taxon>
        <taxon>Streptophyta</taxon>
        <taxon>Embryophyta</taxon>
        <taxon>Tracheophyta</taxon>
        <taxon>Spermatophyta</taxon>
        <taxon>Magnoliopsida</taxon>
        <taxon>eudicotyledons</taxon>
        <taxon>Gunneridae</taxon>
        <taxon>Pentapetalae</taxon>
        <taxon>asterids</taxon>
        <taxon>campanulids</taxon>
        <taxon>Asterales</taxon>
        <taxon>Asteraceae</taxon>
        <taxon>Cichorioideae</taxon>
        <taxon>Cichorieae</taxon>
        <taxon>Lactucinae</taxon>
        <taxon>Lactuca</taxon>
    </lineage>
</organism>
<dbReference type="Proteomes" id="UP001177003">
    <property type="component" value="Chromosome 4"/>
</dbReference>
<name>A0AA35YV31_LACSI</name>